<dbReference type="Gene3D" id="1.10.150.320">
    <property type="entry name" value="Photosystem II 12 kDa extrinsic protein"/>
    <property type="match status" value="1"/>
</dbReference>
<dbReference type="PANTHER" id="PTHR21180">
    <property type="entry name" value="ENDONUCLEASE/EXONUCLEASE/PHOSPHATASE FAMILY DOMAIN-CONTAINING PROTEIN 1"/>
    <property type="match status" value="1"/>
</dbReference>
<sequence length="324" mass="32817">MNSLNSLDRSDRSDRPGRPDRPAEPEGLSGPAGSVAGPRGLPGLDAVRPLGKAEAAARLRERAGALFGGAERESAARADPGVPGARGAPGVPAGHGVPEVPAMPVPGVRVFPVGRVGRLRQWLFVRCGLEFRTVLALAVVLAVACGLALHHYWVGRPRTVRVPPPVAASLPTPAVRPPTAAPKVTVDIAGKVAKPGLRRLPKGSRVADALAAAGGPLPGTDTTPLNLARPLTDGEQVLVGVTPAPAATAASAGEQAGAGPAAPLSLNSATAAQLDALPGVGPVLAQHILAFRTQHGGFTSPGQLRQIPGIGPRKYATLQPLVHP</sequence>
<feature type="compositionally biased region" description="Basic and acidic residues" evidence="1">
    <location>
        <begin position="8"/>
        <end position="24"/>
    </location>
</feature>
<evidence type="ECO:0000313" key="4">
    <source>
        <dbReference type="EMBL" id="MFC4035491.1"/>
    </source>
</evidence>
<dbReference type="RefSeq" id="WP_386435515.1">
    <property type="nucleotide sequence ID" value="NZ_JBHSBB010000027.1"/>
</dbReference>
<keyword evidence="2" id="KW-0812">Transmembrane</keyword>
<dbReference type="InterPro" id="IPR010994">
    <property type="entry name" value="RuvA_2-like"/>
</dbReference>
<evidence type="ECO:0000256" key="1">
    <source>
        <dbReference type="SAM" id="MobiDB-lite"/>
    </source>
</evidence>
<dbReference type="InterPro" id="IPR019554">
    <property type="entry name" value="Soluble_ligand-bd"/>
</dbReference>
<proteinExistence type="predicted"/>
<keyword evidence="2" id="KW-0472">Membrane</keyword>
<reference evidence="5" key="1">
    <citation type="journal article" date="2019" name="Int. J. Syst. Evol. Microbiol.">
        <title>The Global Catalogue of Microorganisms (GCM) 10K type strain sequencing project: providing services to taxonomists for standard genome sequencing and annotation.</title>
        <authorList>
            <consortium name="The Broad Institute Genomics Platform"/>
            <consortium name="The Broad Institute Genome Sequencing Center for Infectious Disease"/>
            <person name="Wu L."/>
            <person name="Ma J."/>
        </authorList>
    </citation>
    <scope>NUCLEOTIDE SEQUENCE [LARGE SCALE GENOMIC DNA]</scope>
    <source>
        <strain evidence="5">CGMCC 4.7237</strain>
    </source>
</reference>
<dbReference type="InterPro" id="IPR051675">
    <property type="entry name" value="Endo/Exo/Phosphatase_dom_1"/>
</dbReference>
<keyword evidence="2" id="KW-1133">Transmembrane helix</keyword>
<dbReference type="PANTHER" id="PTHR21180:SF32">
    <property type="entry name" value="ENDONUCLEASE_EXONUCLEASE_PHOSPHATASE FAMILY DOMAIN-CONTAINING PROTEIN 1"/>
    <property type="match status" value="1"/>
</dbReference>
<keyword evidence="5" id="KW-1185">Reference proteome</keyword>
<dbReference type="SUPFAM" id="SSF47781">
    <property type="entry name" value="RuvA domain 2-like"/>
    <property type="match status" value="1"/>
</dbReference>
<feature type="domain" description="Soluble ligand binding" evidence="3">
    <location>
        <begin position="186"/>
        <end position="237"/>
    </location>
</feature>
<organism evidence="4 5">
    <name type="scientific">Streptomyces polygonati</name>
    <dbReference type="NCBI Taxonomy" id="1617087"/>
    <lineage>
        <taxon>Bacteria</taxon>
        <taxon>Bacillati</taxon>
        <taxon>Actinomycetota</taxon>
        <taxon>Actinomycetes</taxon>
        <taxon>Kitasatosporales</taxon>
        <taxon>Streptomycetaceae</taxon>
        <taxon>Streptomyces</taxon>
    </lineage>
</organism>
<feature type="compositionally biased region" description="Low complexity" evidence="1">
    <location>
        <begin position="77"/>
        <end position="93"/>
    </location>
</feature>
<dbReference type="EMBL" id="JBHSBB010000027">
    <property type="protein sequence ID" value="MFC4035491.1"/>
    <property type="molecule type" value="Genomic_DNA"/>
</dbReference>
<evidence type="ECO:0000259" key="3">
    <source>
        <dbReference type="Pfam" id="PF10531"/>
    </source>
</evidence>
<name>A0ABV8I095_9ACTN</name>
<gene>
    <name evidence="4" type="ORF">ACFO3J_29075</name>
</gene>
<dbReference type="Proteomes" id="UP001595765">
    <property type="component" value="Unassembled WGS sequence"/>
</dbReference>
<feature type="region of interest" description="Disordered" evidence="1">
    <location>
        <begin position="69"/>
        <end position="93"/>
    </location>
</feature>
<protein>
    <submittedName>
        <fullName evidence="4">Helix-hairpin-helix domain-containing protein</fullName>
    </submittedName>
</protein>
<evidence type="ECO:0000256" key="2">
    <source>
        <dbReference type="SAM" id="Phobius"/>
    </source>
</evidence>
<evidence type="ECO:0000313" key="5">
    <source>
        <dbReference type="Proteomes" id="UP001595765"/>
    </source>
</evidence>
<accession>A0ABV8I095</accession>
<dbReference type="Pfam" id="PF10531">
    <property type="entry name" value="SLBB"/>
    <property type="match status" value="1"/>
</dbReference>
<feature type="region of interest" description="Disordered" evidence="1">
    <location>
        <begin position="1"/>
        <end position="46"/>
    </location>
</feature>
<comment type="caution">
    <text evidence="4">The sequence shown here is derived from an EMBL/GenBank/DDBJ whole genome shotgun (WGS) entry which is preliminary data.</text>
</comment>
<dbReference type="Pfam" id="PF12836">
    <property type="entry name" value="HHH_3"/>
    <property type="match status" value="1"/>
</dbReference>
<feature type="transmembrane region" description="Helical" evidence="2">
    <location>
        <begin position="134"/>
        <end position="153"/>
    </location>
</feature>